<keyword evidence="1" id="KW-0812">Transmembrane</keyword>
<feature type="transmembrane region" description="Helical" evidence="1">
    <location>
        <begin position="21"/>
        <end position="38"/>
    </location>
</feature>
<keyword evidence="3" id="KW-1185">Reference proteome</keyword>
<evidence type="ECO:0000313" key="2">
    <source>
        <dbReference type="EMBL" id="MFD2522657.1"/>
    </source>
</evidence>
<keyword evidence="1" id="KW-0472">Membrane</keyword>
<reference evidence="3" key="1">
    <citation type="journal article" date="2019" name="Int. J. Syst. Evol. Microbiol.">
        <title>The Global Catalogue of Microorganisms (GCM) 10K type strain sequencing project: providing services to taxonomists for standard genome sequencing and annotation.</title>
        <authorList>
            <consortium name="The Broad Institute Genomics Platform"/>
            <consortium name="The Broad Institute Genome Sequencing Center for Infectious Disease"/>
            <person name="Wu L."/>
            <person name="Ma J."/>
        </authorList>
    </citation>
    <scope>NUCLEOTIDE SEQUENCE [LARGE SCALE GENOMIC DNA]</scope>
    <source>
        <strain evidence="3">KCTC 52344</strain>
    </source>
</reference>
<comment type="caution">
    <text evidence="2">The sequence shown here is derived from an EMBL/GenBank/DDBJ whole genome shotgun (WGS) entry which is preliminary data.</text>
</comment>
<evidence type="ECO:0000313" key="3">
    <source>
        <dbReference type="Proteomes" id="UP001597510"/>
    </source>
</evidence>
<protein>
    <recommendedName>
        <fullName evidence="4">C4-dicarboxylate ABC transporter</fullName>
    </recommendedName>
</protein>
<sequence length="80" mass="9202">MATRRNSSDKQRQVFQRVLQLSMGLFALVYIVLGYFVIKLKWLMVPLSDTLAYAMGALLVAYGIFRGYRAYLSIKDTMND</sequence>
<evidence type="ECO:0008006" key="4">
    <source>
        <dbReference type="Google" id="ProtNLM"/>
    </source>
</evidence>
<evidence type="ECO:0000256" key="1">
    <source>
        <dbReference type="SAM" id="Phobius"/>
    </source>
</evidence>
<accession>A0ABW5JCA3</accession>
<keyword evidence="1" id="KW-1133">Transmembrane helix</keyword>
<dbReference type="EMBL" id="JBHULC010000021">
    <property type="protein sequence ID" value="MFD2522657.1"/>
    <property type="molecule type" value="Genomic_DNA"/>
</dbReference>
<gene>
    <name evidence="2" type="ORF">ACFSR2_17295</name>
</gene>
<organism evidence="2 3">
    <name type="scientific">Emticicia soli</name>
    <dbReference type="NCBI Taxonomy" id="2027878"/>
    <lineage>
        <taxon>Bacteria</taxon>
        <taxon>Pseudomonadati</taxon>
        <taxon>Bacteroidota</taxon>
        <taxon>Cytophagia</taxon>
        <taxon>Cytophagales</taxon>
        <taxon>Leadbetterellaceae</taxon>
        <taxon>Emticicia</taxon>
    </lineage>
</organism>
<feature type="transmembrane region" description="Helical" evidence="1">
    <location>
        <begin position="50"/>
        <end position="68"/>
    </location>
</feature>
<name>A0ABW5JCA3_9BACT</name>
<proteinExistence type="predicted"/>
<dbReference type="Proteomes" id="UP001597510">
    <property type="component" value="Unassembled WGS sequence"/>
</dbReference>
<dbReference type="RefSeq" id="WP_340237688.1">
    <property type="nucleotide sequence ID" value="NZ_JBBEWC010000008.1"/>
</dbReference>